<keyword evidence="2" id="KW-1185">Reference proteome</keyword>
<evidence type="ECO:0000313" key="1">
    <source>
        <dbReference type="EMBL" id="GAA0492952.1"/>
    </source>
</evidence>
<gene>
    <name evidence="1" type="ORF">GCM10009544_61770</name>
</gene>
<evidence type="ECO:0008006" key="3">
    <source>
        <dbReference type="Google" id="ProtNLM"/>
    </source>
</evidence>
<proteinExistence type="predicted"/>
<accession>A0ABP3L416</accession>
<reference evidence="2" key="1">
    <citation type="journal article" date="2019" name="Int. J. Syst. Evol. Microbiol.">
        <title>The Global Catalogue of Microorganisms (GCM) 10K type strain sequencing project: providing services to taxonomists for standard genome sequencing and annotation.</title>
        <authorList>
            <consortium name="The Broad Institute Genomics Platform"/>
            <consortium name="The Broad Institute Genome Sequencing Center for Infectious Disease"/>
            <person name="Wu L."/>
            <person name="Ma J."/>
        </authorList>
    </citation>
    <scope>NUCLEOTIDE SEQUENCE [LARGE SCALE GENOMIC DNA]</scope>
    <source>
        <strain evidence="2">JCM 10649</strain>
    </source>
</reference>
<dbReference type="Proteomes" id="UP001499895">
    <property type="component" value="Unassembled WGS sequence"/>
</dbReference>
<protein>
    <recommendedName>
        <fullName evidence="3">Aminoglycoside phosphotransferase domain-containing protein</fullName>
    </recommendedName>
</protein>
<dbReference type="EMBL" id="BAAAHB010000131">
    <property type="protein sequence ID" value="GAA0492952.1"/>
    <property type="molecule type" value="Genomic_DNA"/>
</dbReference>
<name>A0ABP3L416_9ACTN</name>
<organism evidence="1 2">
    <name type="scientific">Streptomyces stramineus</name>
    <dbReference type="NCBI Taxonomy" id="173861"/>
    <lineage>
        <taxon>Bacteria</taxon>
        <taxon>Bacillati</taxon>
        <taxon>Actinomycetota</taxon>
        <taxon>Actinomycetes</taxon>
        <taxon>Kitasatosporales</taxon>
        <taxon>Streptomycetaceae</taxon>
        <taxon>Streptomyces</taxon>
    </lineage>
</organism>
<comment type="caution">
    <text evidence="1">The sequence shown here is derived from an EMBL/GenBank/DDBJ whole genome shotgun (WGS) entry which is preliminary data.</text>
</comment>
<sequence>MLWETVDGLPRLSGVVDWDEVALGDQAEDLAVIGAGYGEELLGRVLALGGGPQGGDVADRIATIRGTFALQQALYAQRDGDREELADGLTGYR</sequence>
<evidence type="ECO:0000313" key="2">
    <source>
        <dbReference type="Proteomes" id="UP001499895"/>
    </source>
</evidence>
<dbReference type="Gene3D" id="3.90.1200.10">
    <property type="match status" value="1"/>
</dbReference>